<dbReference type="PANTHER" id="PTHR22893">
    <property type="entry name" value="NADH OXIDOREDUCTASE-RELATED"/>
    <property type="match status" value="1"/>
</dbReference>
<feature type="domain" description="NADH:flavin oxidoreductase/NADH oxidase N-terminal" evidence="1">
    <location>
        <begin position="7"/>
        <end position="265"/>
    </location>
</feature>
<dbReference type="SUPFAM" id="SSF51395">
    <property type="entry name" value="FMN-linked oxidoreductases"/>
    <property type="match status" value="1"/>
</dbReference>
<gene>
    <name evidence="2" type="ORF">CONCODRAFT_10476</name>
</gene>
<dbReference type="GO" id="GO:0016491">
    <property type="term" value="F:oxidoreductase activity"/>
    <property type="evidence" value="ECO:0007669"/>
    <property type="project" value="InterPro"/>
</dbReference>
<dbReference type="AlphaFoldDB" id="A0A137NXJ9"/>
<accession>A0A137NXJ9</accession>
<dbReference type="Gene3D" id="3.20.20.70">
    <property type="entry name" value="Aldolase class I"/>
    <property type="match status" value="1"/>
</dbReference>
<dbReference type="InterPro" id="IPR001155">
    <property type="entry name" value="OxRdtase_FMN_N"/>
</dbReference>
<protein>
    <submittedName>
        <fullName evidence="2">FMN-linked oxidoreductase</fullName>
    </submittedName>
</protein>
<evidence type="ECO:0000313" key="2">
    <source>
        <dbReference type="EMBL" id="KXN67467.1"/>
    </source>
</evidence>
<evidence type="ECO:0000313" key="3">
    <source>
        <dbReference type="Proteomes" id="UP000070444"/>
    </source>
</evidence>
<reference evidence="2 3" key="1">
    <citation type="journal article" date="2015" name="Genome Biol. Evol.">
        <title>Phylogenomic analyses indicate that early fungi evolved digesting cell walls of algal ancestors of land plants.</title>
        <authorList>
            <person name="Chang Y."/>
            <person name="Wang S."/>
            <person name="Sekimoto S."/>
            <person name="Aerts A.L."/>
            <person name="Choi C."/>
            <person name="Clum A."/>
            <person name="LaButti K.M."/>
            <person name="Lindquist E.A."/>
            <person name="Yee Ngan C."/>
            <person name="Ohm R.A."/>
            <person name="Salamov A.A."/>
            <person name="Grigoriev I.V."/>
            <person name="Spatafora J.W."/>
            <person name="Berbee M.L."/>
        </authorList>
    </citation>
    <scope>NUCLEOTIDE SEQUENCE [LARGE SCALE GENOMIC DNA]</scope>
    <source>
        <strain evidence="2 3">NRRL 28638</strain>
    </source>
</reference>
<organism evidence="2 3">
    <name type="scientific">Conidiobolus coronatus (strain ATCC 28846 / CBS 209.66 / NRRL 28638)</name>
    <name type="common">Delacroixia coronata</name>
    <dbReference type="NCBI Taxonomy" id="796925"/>
    <lineage>
        <taxon>Eukaryota</taxon>
        <taxon>Fungi</taxon>
        <taxon>Fungi incertae sedis</taxon>
        <taxon>Zoopagomycota</taxon>
        <taxon>Entomophthoromycotina</taxon>
        <taxon>Entomophthoromycetes</taxon>
        <taxon>Entomophthorales</taxon>
        <taxon>Ancylistaceae</taxon>
        <taxon>Conidiobolus</taxon>
    </lineage>
</organism>
<dbReference type="EMBL" id="KQ964635">
    <property type="protein sequence ID" value="KXN67467.1"/>
    <property type="molecule type" value="Genomic_DNA"/>
</dbReference>
<evidence type="ECO:0000259" key="1">
    <source>
        <dbReference type="Pfam" id="PF00724"/>
    </source>
</evidence>
<sequence length="342" mass="38106">MSYNLNLQEPLQLGSLVLKNRVIMASLTRNRGITPHSVNVDYYAQRASAGLIISEGILIEPQGLEWIAAPGIWSKGQIEGWKKVTDAVHAKGGLIFAQLWHLGRAANTLHNRGIPPPAPSDIPAKGGKFRLLTGTPGYSVPEPIEDPKEYVNLYKKAAENAKLAGFDGVELLSGFGYLPDQFLESHSNDRTDEYGGSVENRARFILEIIDSLRNVFPSKHVGIKLNPSGGENDMGEESKEKIIELYSYLIKELDSRNIGYIQFIRYFPVLDPENRGIDVDIQEFRPLIKDSLVFANGFFSADDGNKIFNSVPFNEDYNLYAFYNYPEGQPQIGYSDYPAAKA</sequence>
<proteinExistence type="predicted"/>
<dbReference type="InterPro" id="IPR013785">
    <property type="entry name" value="Aldolase_TIM"/>
</dbReference>
<dbReference type="PANTHER" id="PTHR22893:SF91">
    <property type="entry name" value="NADPH DEHYDROGENASE 2-RELATED"/>
    <property type="match status" value="1"/>
</dbReference>
<dbReference type="Pfam" id="PF00724">
    <property type="entry name" value="Oxidored_FMN"/>
    <property type="match status" value="1"/>
</dbReference>
<dbReference type="STRING" id="796925.A0A137NXJ9"/>
<dbReference type="Proteomes" id="UP000070444">
    <property type="component" value="Unassembled WGS sequence"/>
</dbReference>
<dbReference type="OMA" id="ENYNDWP"/>
<name>A0A137NXJ9_CONC2</name>
<keyword evidence="3" id="KW-1185">Reference proteome</keyword>
<dbReference type="GO" id="GO:0010181">
    <property type="term" value="F:FMN binding"/>
    <property type="evidence" value="ECO:0007669"/>
    <property type="project" value="InterPro"/>
</dbReference>
<dbReference type="InterPro" id="IPR045247">
    <property type="entry name" value="Oye-like"/>
</dbReference>
<dbReference type="OrthoDB" id="276546at2759"/>